<dbReference type="Pfam" id="PF00722">
    <property type="entry name" value="Glyco_hydro_16"/>
    <property type="match status" value="1"/>
</dbReference>
<dbReference type="PANTHER" id="PTHR10963:SF55">
    <property type="entry name" value="GLYCOSIDE HYDROLASE FAMILY 16 PROTEIN"/>
    <property type="match status" value="1"/>
</dbReference>
<dbReference type="CDD" id="cd08023">
    <property type="entry name" value="GH16_laminarinase_like"/>
    <property type="match status" value="1"/>
</dbReference>
<dbReference type="InterPro" id="IPR050546">
    <property type="entry name" value="Glycosyl_Hydrlase_16"/>
</dbReference>
<keyword evidence="5" id="KW-1185">Reference proteome</keyword>
<feature type="compositionally biased region" description="Basic and acidic residues" evidence="2">
    <location>
        <begin position="279"/>
        <end position="301"/>
    </location>
</feature>
<reference evidence="4 5" key="1">
    <citation type="submission" date="2024-02" db="EMBL/GenBank/DDBJ databases">
        <authorList>
            <person name="Chen Y."/>
            <person name="Shah S."/>
            <person name="Dougan E. K."/>
            <person name="Thang M."/>
            <person name="Chan C."/>
        </authorList>
    </citation>
    <scope>NUCLEOTIDE SEQUENCE [LARGE SCALE GENOMIC DNA]</scope>
</reference>
<feature type="region of interest" description="Disordered" evidence="2">
    <location>
        <begin position="279"/>
        <end position="302"/>
    </location>
</feature>
<gene>
    <name evidence="4" type="ORF">CCMP2556_LOCUS6832</name>
</gene>
<dbReference type="PROSITE" id="PS51762">
    <property type="entry name" value="GH16_2"/>
    <property type="match status" value="1"/>
</dbReference>
<evidence type="ECO:0000313" key="4">
    <source>
        <dbReference type="EMBL" id="CAK9002390.1"/>
    </source>
</evidence>
<sequence length="358" mass="40090">MPPPPSVRPTQGLGLWNGLMTLKVTTWTRHLALSQGGYRGIDLPVAGLNITACRSAMCRAENVRVDGGLLRLQSDRDPSDSSRYFSAAVTTKDRVSWSAQPAPFRLCVRAKLPLNTKGVWPAHWMLPENGYSDQCLDEGEMDITEMVSGDGTVYNTYHWMSSWPQQRCAKFDTYHKSAASSRRIRSYSSDFHEYAVERSMDHISYAVDGKVVGRFSSEEHGFQISSSPFFLILNTAIGGAWPGSPQPDETRMPVFETMITRLLHLSIFDDSEQLLRRPNREGGASHRLDPCGPRHESDQRSKRCIGGCRAGLSGQPGDPDTSRMRPCGCRMSHEVLDTEAEWAKRELRDAARHRPFEG</sequence>
<evidence type="ECO:0000313" key="5">
    <source>
        <dbReference type="Proteomes" id="UP001642484"/>
    </source>
</evidence>
<organism evidence="4 5">
    <name type="scientific">Durusdinium trenchii</name>
    <dbReference type="NCBI Taxonomy" id="1381693"/>
    <lineage>
        <taxon>Eukaryota</taxon>
        <taxon>Sar</taxon>
        <taxon>Alveolata</taxon>
        <taxon>Dinophyceae</taxon>
        <taxon>Suessiales</taxon>
        <taxon>Symbiodiniaceae</taxon>
        <taxon>Durusdinium</taxon>
    </lineage>
</organism>
<dbReference type="EMBL" id="CAXAMN010003002">
    <property type="protein sequence ID" value="CAK9002390.1"/>
    <property type="molecule type" value="Genomic_DNA"/>
</dbReference>
<protein>
    <recommendedName>
        <fullName evidence="3">GH16 domain-containing protein</fullName>
    </recommendedName>
</protein>
<comment type="similarity">
    <text evidence="1">Belongs to the glycosyl hydrolase 16 family.</text>
</comment>
<evidence type="ECO:0000256" key="1">
    <source>
        <dbReference type="ARBA" id="ARBA00006865"/>
    </source>
</evidence>
<dbReference type="InterPro" id="IPR013320">
    <property type="entry name" value="ConA-like_dom_sf"/>
</dbReference>
<dbReference type="Proteomes" id="UP001642484">
    <property type="component" value="Unassembled WGS sequence"/>
</dbReference>
<evidence type="ECO:0000259" key="3">
    <source>
        <dbReference type="PROSITE" id="PS51762"/>
    </source>
</evidence>
<comment type="caution">
    <text evidence="4">The sequence shown here is derived from an EMBL/GenBank/DDBJ whole genome shotgun (WGS) entry which is preliminary data.</text>
</comment>
<name>A0ABP0IID3_9DINO</name>
<dbReference type="PANTHER" id="PTHR10963">
    <property type="entry name" value="GLYCOSYL HYDROLASE-RELATED"/>
    <property type="match status" value="1"/>
</dbReference>
<dbReference type="InterPro" id="IPR000757">
    <property type="entry name" value="Beta-glucanase-like"/>
</dbReference>
<proteinExistence type="inferred from homology"/>
<accession>A0ABP0IID3</accession>
<feature type="domain" description="GH16" evidence="3">
    <location>
        <begin position="1"/>
        <end position="258"/>
    </location>
</feature>
<dbReference type="Gene3D" id="2.60.120.200">
    <property type="match status" value="1"/>
</dbReference>
<dbReference type="SUPFAM" id="SSF49899">
    <property type="entry name" value="Concanavalin A-like lectins/glucanases"/>
    <property type="match status" value="1"/>
</dbReference>
<evidence type="ECO:0000256" key="2">
    <source>
        <dbReference type="SAM" id="MobiDB-lite"/>
    </source>
</evidence>